<dbReference type="InterPro" id="IPR001509">
    <property type="entry name" value="Epimerase_deHydtase"/>
</dbReference>
<gene>
    <name evidence="2" type="ORF">EV670_2009</name>
</gene>
<dbReference type="SUPFAM" id="SSF51735">
    <property type="entry name" value="NAD(P)-binding Rossmann-fold domains"/>
    <property type="match status" value="1"/>
</dbReference>
<dbReference type="InterPro" id="IPR050177">
    <property type="entry name" value="Lipid_A_modif_metabolic_enz"/>
</dbReference>
<feature type="domain" description="NAD-dependent epimerase/dehydratase" evidence="1">
    <location>
        <begin position="25"/>
        <end position="250"/>
    </location>
</feature>
<dbReference type="Proteomes" id="UP000293671">
    <property type="component" value="Unassembled WGS sequence"/>
</dbReference>
<dbReference type="AlphaFoldDB" id="A0A4Q7VNA8"/>
<dbReference type="PANTHER" id="PTHR43245">
    <property type="entry name" value="BIFUNCTIONAL POLYMYXIN RESISTANCE PROTEIN ARNA"/>
    <property type="match status" value="1"/>
</dbReference>
<evidence type="ECO:0000259" key="1">
    <source>
        <dbReference type="Pfam" id="PF01370"/>
    </source>
</evidence>
<dbReference type="Pfam" id="PF01370">
    <property type="entry name" value="Epimerase"/>
    <property type="match status" value="1"/>
</dbReference>
<organism evidence="2 3">
    <name type="scientific">Rivibacter subsaxonicus</name>
    <dbReference type="NCBI Taxonomy" id="457575"/>
    <lineage>
        <taxon>Bacteria</taxon>
        <taxon>Pseudomonadati</taxon>
        <taxon>Pseudomonadota</taxon>
        <taxon>Betaproteobacteria</taxon>
        <taxon>Burkholderiales</taxon>
        <taxon>Rivibacter</taxon>
    </lineage>
</organism>
<proteinExistence type="predicted"/>
<protein>
    <submittedName>
        <fullName evidence="2">UDP-glucose 4-epimerase</fullName>
    </submittedName>
</protein>
<dbReference type="Gene3D" id="3.40.50.720">
    <property type="entry name" value="NAD(P)-binding Rossmann-like Domain"/>
    <property type="match status" value="1"/>
</dbReference>
<dbReference type="CDD" id="cd05240">
    <property type="entry name" value="UDP_G4E_3_SDR_e"/>
    <property type="match status" value="1"/>
</dbReference>
<name>A0A4Q7VNA8_9BURK</name>
<keyword evidence="3" id="KW-1185">Reference proteome</keyword>
<sequence>MTVLFDFMRDEASHGAGPSSGARRVLVTGGDGFLGRGVVRTLAALPRFEVVSLDVREVPAERRAPGVTYRTQDVRDPLLLDTLREHAIDTVVHLASIVTPGRDSDRAFEHSVDVGGSRNVIEACVAAGVRQLVVSSSGAAYGYYADNPEWLVETDALRGNVAFAYSDHKRQVEELLAEFRHSAPQLQQTVLRIGTILGATVNNQITALFEKKALLAIRGSASPFVFIWDEDVTAIIVRAVTTRRAGVFNVAGDGALGIRELAALLGKPVRELPAALLRAALAVGHALRISRYGPEQLDFLRYRPVLDNARLKSEFGYRPAKTSREAFEAWMLARGLQ</sequence>
<dbReference type="InterPro" id="IPR036291">
    <property type="entry name" value="NAD(P)-bd_dom_sf"/>
</dbReference>
<accession>A0A4Q7VNA8</accession>
<evidence type="ECO:0000313" key="3">
    <source>
        <dbReference type="Proteomes" id="UP000293671"/>
    </source>
</evidence>
<evidence type="ECO:0000313" key="2">
    <source>
        <dbReference type="EMBL" id="RZT97618.1"/>
    </source>
</evidence>
<dbReference type="EMBL" id="SHKP01000006">
    <property type="protein sequence ID" value="RZT97618.1"/>
    <property type="molecule type" value="Genomic_DNA"/>
</dbReference>
<reference evidence="2 3" key="1">
    <citation type="submission" date="2019-02" db="EMBL/GenBank/DDBJ databases">
        <title>Genomic Encyclopedia of Type Strains, Phase IV (KMG-IV): sequencing the most valuable type-strain genomes for metagenomic binning, comparative biology and taxonomic classification.</title>
        <authorList>
            <person name="Goeker M."/>
        </authorList>
    </citation>
    <scope>NUCLEOTIDE SEQUENCE [LARGE SCALE GENOMIC DNA]</scope>
    <source>
        <strain evidence="2 3">DSM 19570</strain>
    </source>
</reference>
<dbReference type="PANTHER" id="PTHR43245:SF52">
    <property type="entry name" value="NAD-DEPENDENT EPIMERASE_DEHYDRATASE"/>
    <property type="match status" value="1"/>
</dbReference>
<comment type="caution">
    <text evidence="2">The sequence shown here is derived from an EMBL/GenBank/DDBJ whole genome shotgun (WGS) entry which is preliminary data.</text>
</comment>